<dbReference type="AlphaFoldDB" id="A0A2W5C1B6"/>
<feature type="compositionally biased region" description="Basic and acidic residues" evidence="1">
    <location>
        <begin position="32"/>
        <end position="67"/>
    </location>
</feature>
<comment type="caution">
    <text evidence="2">The sequence shown here is derived from an EMBL/GenBank/DDBJ whole genome shotgun (WGS) entry which is preliminary data.</text>
</comment>
<sequence>MRNFFSKAAEAVSTFVHGTPSERAYMRYESACDRAKKDGRDPDKDKECRRLESEYERLSRRESESKPAPRKPA</sequence>
<organism evidence="2 3">
    <name type="scientific">Micavibrio aeruginosavorus</name>
    <dbReference type="NCBI Taxonomy" id="349221"/>
    <lineage>
        <taxon>Bacteria</taxon>
        <taxon>Pseudomonadati</taxon>
        <taxon>Bdellovibrionota</taxon>
        <taxon>Bdellovibrionia</taxon>
        <taxon>Bdellovibrionales</taxon>
        <taxon>Pseudobdellovibrionaceae</taxon>
        <taxon>Micavibrio</taxon>
    </lineage>
</organism>
<gene>
    <name evidence="2" type="ORF">DI626_03280</name>
</gene>
<feature type="region of interest" description="Disordered" evidence="1">
    <location>
        <begin position="32"/>
        <end position="73"/>
    </location>
</feature>
<protein>
    <submittedName>
        <fullName evidence="2">Uncharacterized protein</fullName>
    </submittedName>
</protein>
<evidence type="ECO:0000256" key="1">
    <source>
        <dbReference type="SAM" id="MobiDB-lite"/>
    </source>
</evidence>
<evidence type="ECO:0000313" key="2">
    <source>
        <dbReference type="EMBL" id="PZO87768.1"/>
    </source>
</evidence>
<accession>A0A2W5C1B6</accession>
<evidence type="ECO:0000313" key="3">
    <source>
        <dbReference type="Proteomes" id="UP000249557"/>
    </source>
</evidence>
<reference evidence="2 3" key="1">
    <citation type="submission" date="2017-08" db="EMBL/GenBank/DDBJ databases">
        <title>Infants hospitalized years apart are colonized by the same room-sourced microbial strains.</title>
        <authorList>
            <person name="Brooks B."/>
            <person name="Olm M.R."/>
            <person name="Firek B.A."/>
            <person name="Baker R."/>
            <person name="Thomas B.C."/>
            <person name="Morowitz M.J."/>
            <person name="Banfield J.F."/>
        </authorList>
    </citation>
    <scope>NUCLEOTIDE SEQUENCE [LARGE SCALE GENOMIC DNA]</scope>
    <source>
        <strain evidence="2">S2_018_000_R2_104</strain>
    </source>
</reference>
<dbReference type="EMBL" id="QFNK01000042">
    <property type="protein sequence ID" value="PZO87768.1"/>
    <property type="molecule type" value="Genomic_DNA"/>
</dbReference>
<proteinExistence type="predicted"/>
<name>A0A2W5C1B6_9BACT</name>
<dbReference type="Proteomes" id="UP000249557">
    <property type="component" value="Unassembled WGS sequence"/>
</dbReference>